<dbReference type="EMBL" id="CQBK01000014">
    <property type="protein sequence ID" value="CNI03980.1"/>
    <property type="molecule type" value="Genomic_DNA"/>
</dbReference>
<dbReference type="Proteomes" id="UP000019439">
    <property type="component" value="Chromosome"/>
</dbReference>
<gene>
    <name evidence="1" type="ORF">BF17_04705</name>
    <name evidence="2" type="ORF">ERS008667_02238</name>
</gene>
<evidence type="ECO:0000313" key="4">
    <source>
        <dbReference type="Proteomes" id="UP000038204"/>
    </source>
</evidence>
<organism evidence="2 4">
    <name type="scientific">Yersinia similis</name>
    <dbReference type="NCBI Taxonomy" id="367190"/>
    <lineage>
        <taxon>Bacteria</taxon>
        <taxon>Pseudomonadati</taxon>
        <taxon>Pseudomonadota</taxon>
        <taxon>Gammaproteobacteria</taxon>
        <taxon>Enterobacterales</taxon>
        <taxon>Yersiniaceae</taxon>
        <taxon>Yersinia</taxon>
    </lineage>
</organism>
<dbReference type="KEGG" id="ysi:BF17_04705"/>
<dbReference type="Proteomes" id="UP000038204">
    <property type="component" value="Unassembled WGS sequence"/>
</dbReference>
<dbReference type="AlphaFoldDB" id="A0A0T9QBA7"/>
<evidence type="ECO:0000313" key="2">
    <source>
        <dbReference type="EMBL" id="CNI03980.1"/>
    </source>
</evidence>
<dbReference type="GeneID" id="96662930"/>
<accession>A0A0T9QBA7</accession>
<reference evidence="1 3" key="1">
    <citation type="journal article" date="2014" name="Genome Announc.">
        <title>Genome Sequence of Yersinia similis Y228T, a Member of the Yersinia pseudotuberculosis Complex.</title>
        <authorList>
            <person name="Sprague L.D."/>
            <person name="Neubauer H."/>
        </authorList>
    </citation>
    <scope>NUCLEOTIDE SEQUENCE [LARGE SCALE GENOMIC DNA]</scope>
    <source>
        <strain evidence="1 3">228</strain>
    </source>
</reference>
<dbReference type="RefSeq" id="WP_025381522.1">
    <property type="nucleotide sequence ID" value="NZ_CGBP01000056.1"/>
</dbReference>
<dbReference type="EMBL" id="CP007230">
    <property type="protein sequence ID" value="AHK18713.1"/>
    <property type="molecule type" value="Genomic_DNA"/>
</dbReference>
<reference evidence="2 4" key="2">
    <citation type="submission" date="2015-03" db="EMBL/GenBank/DDBJ databases">
        <authorList>
            <person name="Murphy D."/>
        </authorList>
    </citation>
    <scope>NUCLEOTIDE SEQUENCE [LARGE SCALE GENOMIC DNA]</scope>
    <source>
        <strain evidence="2 4">Y233</strain>
    </source>
</reference>
<dbReference type="PATRIC" id="fig|367190.3.peg.878"/>
<proteinExistence type="predicted"/>
<name>A0A0T9QBA7_9GAMM</name>
<sequence>MSMLIADIYNDTLYYPLSVSEYIVFFCASERNARVYKKLRSNPQDIIDSLAKTISQELKFEPPAPYLTVSDIRVINDNVNNLHANIDQIFSNVWCPFADRRKHWFHSFTRLASEPSSEESISVVLSHFLENYHVLEMEGLYMLIDNADVATDRDLSRQTLLFFELIRQQLNPKVLDGIQQRNWRFRLGEEELYLLVFSNHYPKNHSRYIPVKNSIAFLIQPDRVFDKFANAETMLIKQNVRQQIRTIYCLQGVEYNYSLSESNDHKRKFVKSTDLQSIIKWWDF</sequence>
<keyword evidence="3" id="KW-1185">Reference proteome</keyword>
<protein>
    <submittedName>
        <fullName evidence="2">Uncharacterized protein</fullName>
    </submittedName>
</protein>
<evidence type="ECO:0000313" key="1">
    <source>
        <dbReference type="EMBL" id="AHK18713.1"/>
    </source>
</evidence>
<evidence type="ECO:0000313" key="3">
    <source>
        <dbReference type="Proteomes" id="UP000019439"/>
    </source>
</evidence>